<gene>
    <name evidence="1" type="ORF">MICCA_980023</name>
</gene>
<reference evidence="1 2" key="1">
    <citation type="submission" date="2012-04" db="EMBL/GenBank/DDBJ databases">
        <authorList>
            <person name="Genoscope - CEA"/>
        </authorList>
    </citation>
    <scope>NUCLEOTIDE SEQUENCE [LARGE SCALE GENOMIC DNA]</scope>
    <source>
        <strain evidence="1 2">9432</strain>
    </source>
</reference>
<organism evidence="1 2">
    <name type="scientific">Microcystis aeruginosa PCC 9432</name>
    <dbReference type="NCBI Taxonomy" id="1160280"/>
    <lineage>
        <taxon>Bacteria</taxon>
        <taxon>Bacillati</taxon>
        <taxon>Cyanobacteriota</taxon>
        <taxon>Cyanophyceae</taxon>
        <taxon>Oscillatoriophycideae</taxon>
        <taxon>Chroococcales</taxon>
        <taxon>Microcystaceae</taxon>
        <taxon>Microcystis</taxon>
    </lineage>
</organism>
<dbReference type="EMBL" id="CAIH01000437">
    <property type="protein sequence ID" value="CCH95731.1"/>
    <property type="molecule type" value="Genomic_DNA"/>
</dbReference>
<name>A0A830ZY00_MICAE</name>
<comment type="caution">
    <text evidence="1">The sequence shown here is derived from an EMBL/GenBank/DDBJ whole genome shotgun (WGS) entry which is preliminary data.</text>
</comment>
<dbReference type="Proteomes" id="UP000005806">
    <property type="component" value="Unassembled WGS sequence"/>
</dbReference>
<dbReference type="AlphaFoldDB" id="A0A830ZY00"/>
<sequence length="41" mass="4902">MERYEEATESLTRLLSILERSFGSEEPYIISLKDRLNKVRK</sequence>
<evidence type="ECO:0000313" key="1">
    <source>
        <dbReference type="EMBL" id="CCH95731.1"/>
    </source>
</evidence>
<evidence type="ECO:0000313" key="2">
    <source>
        <dbReference type="Proteomes" id="UP000005806"/>
    </source>
</evidence>
<dbReference type="Gene3D" id="1.25.40.10">
    <property type="entry name" value="Tetratricopeptide repeat domain"/>
    <property type="match status" value="1"/>
</dbReference>
<proteinExistence type="predicted"/>
<dbReference type="InterPro" id="IPR011990">
    <property type="entry name" value="TPR-like_helical_dom_sf"/>
</dbReference>
<protein>
    <submittedName>
        <fullName evidence="1">Uncharacterized protein</fullName>
    </submittedName>
</protein>
<accession>A0A830ZY00</accession>